<comment type="caution">
    <text evidence="1">The sequence shown here is derived from an EMBL/GenBank/DDBJ whole genome shotgun (WGS) entry which is preliminary data.</text>
</comment>
<dbReference type="EMBL" id="RBZV01000010">
    <property type="protein sequence ID" value="RKP45224.1"/>
    <property type="molecule type" value="Genomic_DNA"/>
</dbReference>
<organism evidence="1 2">
    <name type="scientific">Trinickia fusca</name>
    <dbReference type="NCBI Taxonomy" id="2419777"/>
    <lineage>
        <taxon>Bacteria</taxon>
        <taxon>Pseudomonadati</taxon>
        <taxon>Pseudomonadota</taxon>
        <taxon>Betaproteobacteria</taxon>
        <taxon>Burkholderiales</taxon>
        <taxon>Burkholderiaceae</taxon>
        <taxon>Trinickia</taxon>
    </lineage>
</organism>
<keyword evidence="2" id="KW-1185">Reference proteome</keyword>
<evidence type="ECO:0000313" key="1">
    <source>
        <dbReference type="EMBL" id="RKP45224.1"/>
    </source>
</evidence>
<gene>
    <name evidence="1" type="ORF">D7S89_20565</name>
</gene>
<dbReference type="AlphaFoldDB" id="A0A494XAT8"/>
<accession>A0A494XAT8</accession>
<sequence>MSAACHAAEKSVILTSKGEVLYSASITVTDLGKDTDGKKLIGYKLDLSSAVCKTTLSGKAKFTSKTDDMEDDSAFLQDGDTVKTNVFKDHGGNGDVTIMLDVESKSPRYAGVDIANAHVVSGGCIKDKGVGWNFFKWKAL</sequence>
<dbReference type="Proteomes" id="UP000280434">
    <property type="component" value="Unassembled WGS sequence"/>
</dbReference>
<proteinExistence type="predicted"/>
<evidence type="ECO:0000313" key="2">
    <source>
        <dbReference type="Proteomes" id="UP000280434"/>
    </source>
</evidence>
<name>A0A494XAT8_9BURK</name>
<reference evidence="1 2" key="1">
    <citation type="submission" date="2018-10" db="EMBL/GenBank/DDBJ databases">
        <title>Paraburkholderia sp. 7MK8-2, isolated from soil.</title>
        <authorList>
            <person name="Gao Z.-H."/>
            <person name="Qiu L.-H."/>
        </authorList>
    </citation>
    <scope>NUCLEOTIDE SEQUENCE [LARGE SCALE GENOMIC DNA]</scope>
    <source>
        <strain evidence="1 2">7MK8-2</strain>
    </source>
</reference>
<protein>
    <submittedName>
        <fullName evidence="1">Uncharacterized protein</fullName>
    </submittedName>
</protein>